<comment type="cofactor">
    <cofactor evidence="14 15">
        <name>heme b</name>
        <dbReference type="ChEBI" id="CHEBI:60344"/>
    </cofactor>
    <text evidence="14 15">Binds 1 heme b (iron(II)-protoporphyrin IX) group per subunit.</text>
</comment>
<feature type="binding site" description="axial binding residue" evidence="14">
    <location>
        <position position="91"/>
    </location>
    <ligand>
        <name>heme</name>
        <dbReference type="ChEBI" id="CHEBI:30413"/>
    </ligand>
    <ligandPart>
        <name>Fe</name>
        <dbReference type="ChEBI" id="CHEBI:18248"/>
    </ligandPart>
</feature>
<keyword evidence="8 14" id="KW-0479">Metal-binding</keyword>
<dbReference type="OrthoDB" id="9800824at2"/>
<dbReference type="EC" id="1.3.99.-" evidence="14 15"/>
<feature type="transmembrane region" description="Helical" evidence="14">
    <location>
        <begin position="150"/>
        <end position="171"/>
    </location>
</feature>
<proteinExistence type="inferred from homology"/>
<accession>L8JJA1</accession>
<dbReference type="GO" id="GO:0006782">
    <property type="term" value="P:protoporphyrinogen IX biosynthetic process"/>
    <property type="evidence" value="ECO:0007669"/>
    <property type="project" value="UniProtKB-UniRule"/>
</dbReference>
<keyword evidence="5 14" id="KW-1003">Cell membrane</keyword>
<comment type="similarity">
    <text evidence="3 14 15">Belongs to the HemJ family.</text>
</comment>
<feature type="transmembrane region" description="Helical" evidence="14">
    <location>
        <begin position="56"/>
        <end position="77"/>
    </location>
</feature>
<dbReference type="PIRSF" id="PIRSF004638">
    <property type="entry name" value="UCP004638"/>
    <property type="match status" value="1"/>
</dbReference>
<feature type="transmembrane region" description="Helical" evidence="14">
    <location>
        <begin position="83"/>
        <end position="105"/>
    </location>
</feature>
<comment type="caution">
    <text evidence="16">The sequence shown here is derived from an EMBL/GenBank/DDBJ whole genome shotgun (WGS) entry which is preliminary data.</text>
</comment>
<keyword evidence="11 14" id="KW-0408">Iron</keyword>
<keyword evidence="10 14" id="KW-0560">Oxidoreductase</keyword>
<dbReference type="HAMAP" id="MF_02239">
    <property type="entry name" value="HemJ"/>
    <property type="match status" value="1"/>
</dbReference>
<dbReference type="PATRIC" id="fig|1237149.3.peg.5608"/>
<dbReference type="UniPathway" id="UPA00251">
    <property type="reaction ID" value="UER00324"/>
</dbReference>
<reference evidence="16 17" key="1">
    <citation type="submission" date="2012-12" db="EMBL/GenBank/DDBJ databases">
        <title>Genome assembly of Fulvivirga imtechensis AK7.</title>
        <authorList>
            <person name="Nupur N."/>
            <person name="Khatri I."/>
            <person name="Kumar R."/>
            <person name="Subramanian S."/>
            <person name="Pinnaka A."/>
        </authorList>
    </citation>
    <scope>NUCLEOTIDE SEQUENCE [LARGE SCALE GENOMIC DNA]</scope>
    <source>
        <strain evidence="16 17">AK7</strain>
    </source>
</reference>
<sequence>MAFLYLKALHIIFIVTWFAGLFYIVRLFIYQTEASERSEPDRSILIKEYKRNSKRLWFGITWPSAILTFIFGIWVLLQVPSYLSQGFMHIKLTFVFFLYIYHFACHRIYNQLQQDNYKYKSQLLRIWNEVATVLLVGIVFIIVLKNALSMVWGLAGLIIFTVLLMLAIRIYKKIRESK</sequence>
<dbReference type="eggNOG" id="COG1981">
    <property type="taxonomic scope" value="Bacteria"/>
</dbReference>
<feature type="binding site" description="axial binding residue" evidence="14">
    <location>
        <position position="10"/>
    </location>
    <ligand>
        <name>heme</name>
        <dbReference type="ChEBI" id="CHEBI:30413"/>
    </ligand>
    <ligandPart>
        <name>Fe</name>
        <dbReference type="ChEBI" id="CHEBI:18248"/>
    </ligandPart>
</feature>
<dbReference type="GO" id="GO:0046872">
    <property type="term" value="F:metal ion binding"/>
    <property type="evidence" value="ECO:0007669"/>
    <property type="project" value="UniProtKB-UniRule"/>
</dbReference>
<evidence type="ECO:0000256" key="11">
    <source>
        <dbReference type="ARBA" id="ARBA00023004"/>
    </source>
</evidence>
<keyword evidence="7 14" id="KW-0812">Transmembrane</keyword>
<dbReference type="Proteomes" id="UP000011135">
    <property type="component" value="Unassembled WGS sequence"/>
</dbReference>
<dbReference type="RefSeq" id="WP_009583430.1">
    <property type="nucleotide sequence ID" value="NZ_AMZN01000122.1"/>
</dbReference>
<evidence type="ECO:0000256" key="15">
    <source>
        <dbReference type="PIRNR" id="PIRNR004638"/>
    </source>
</evidence>
<evidence type="ECO:0000256" key="6">
    <source>
        <dbReference type="ARBA" id="ARBA00022617"/>
    </source>
</evidence>
<evidence type="ECO:0000256" key="5">
    <source>
        <dbReference type="ARBA" id="ARBA00022475"/>
    </source>
</evidence>
<dbReference type="GO" id="GO:0005886">
    <property type="term" value="C:plasma membrane"/>
    <property type="evidence" value="ECO:0007669"/>
    <property type="project" value="UniProtKB-SubCell"/>
</dbReference>
<comment type="subcellular location">
    <subcellularLocation>
        <location evidence="1 14">Cell membrane</location>
        <topology evidence="1 14">Multi-pass membrane protein</topology>
    </subcellularLocation>
</comment>
<evidence type="ECO:0000313" key="16">
    <source>
        <dbReference type="EMBL" id="ELR68303.1"/>
    </source>
</evidence>
<evidence type="ECO:0000256" key="12">
    <source>
        <dbReference type="ARBA" id="ARBA00023136"/>
    </source>
</evidence>
<dbReference type="PANTHER" id="PTHR40255:SF1">
    <property type="entry name" value="PROTOPORPHYRINOGEN IX OXIDASE"/>
    <property type="match status" value="1"/>
</dbReference>
<dbReference type="EMBL" id="AMZN01000122">
    <property type="protein sequence ID" value="ELR68303.1"/>
    <property type="molecule type" value="Genomic_DNA"/>
</dbReference>
<keyword evidence="6 14" id="KW-0349">Heme</keyword>
<evidence type="ECO:0000256" key="2">
    <source>
        <dbReference type="ARBA" id="ARBA00005073"/>
    </source>
</evidence>
<evidence type="ECO:0000256" key="7">
    <source>
        <dbReference type="ARBA" id="ARBA00022692"/>
    </source>
</evidence>
<organism evidence="16 17">
    <name type="scientific">Fulvivirga imtechensis AK7</name>
    <dbReference type="NCBI Taxonomy" id="1237149"/>
    <lineage>
        <taxon>Bacteria</taxon>
        <taxon>Pseudomonadati</taxon>
        <taxon>Bacteroidota</taxon>
        <taxon>Cytophagia</taxon>
        <taxon>Cytophagales</taxon>
        <taxon>Fulvivirgaceae</taxon>
        <taxon>Fulvivirga</taxon>
    </lineage>
</organism>
<gene>
    <name evidence="16" type="ORF">C900_00530</name>
</gene>
<evidence type="ECO:0000256" key="3">
    <source>
        <dbReference type="ARBA" id="ARBA00006501"/>
    </source>
</evidence>
<comment type="function">
    <text evidence="14 15">Catalyzes the oxidation of protoporphyrinogen IX to protoporphyrin IX.</text>
</comment>
<dbReference type="PANTHER" id="PTHR40255">
    <property type="entry name" value="UPF0093 MEMBRANE PROTEIN SLR1790"/>
    <property type="match status" value="1"/>
</dbReference>
<evidence type="ECO:0000256" key="4">
    <source>
        <dbReference type="ARBA" id="ARBA00017504"/>
    </source>
</evidence>
<evidence type="ECO:0000256" key="10">
    <source>
        <dbReference type="ARBA" id="ARBA00023002"/>
    </source>
</evidence>
<comment type="catalytic activity">
    <reaction evidence="13 14 15">
        <text>protoporphyrinogen IX + 3 A = protoporphyrin IX + 3 AH2</text>
        <dbReference type="Rhea" id="RHEA:62000"/>
        <dbReference type="ChEBI" id="CHEBI:13193"/>
        <dbReference type="ChEBI" id="CHEBI:17499"/>
        <dbReference type="ChEBI" id="CHEBI:57306"/>
        <dbReference type="ChEBI" id="CHEBI:57307"/>
    </reaction>
</comment>
<keyword evidence="9 14" id="KW-1133">Transmembrane helix</keyword>
<comment type="pathway">
    <text evidence="2 14 15">Porphyrin-containing compound metabolism; protoporphyrin-IX biosynthesis; protoporphyrin-IX from protoporphyrinogen-IX: step 1/1.</text>
</comment>
<dbReference type="InterPro" id="IPR005265">
    <property type="entry name" value="HemJ-like"/>
</dbReference>
<keyword evidence="17" id="KW-1185">Reference proteome</keyword>
<dbReference type="STRING" id="1237149.C900_00530"/>
<name>L8JJA1_9BACT</name>
<dbReference type="Pfam" id="PF03653">
    <property type="entry name" value="UPF0093"/>
    <property type="match status" value="1"/>
</dbReference>
<keyword evidence="12 14" id="KW-0472">Membrane</keyword>
<evidence type="ECO:0000256" key="8">
    <source>
        <dbReference type="ARBA" id="ARBA00022723"/>
    </source>
</evidence>
<protein>
    <recommendedName>
        <fullName evidence="4 14">Protoporphyrinogen IX oxidase</fullName>
        <shortName evidence="14">PPO</shortName>
        <ecNumber evidence="14 15">1.3.99.-</ecNumber>
    </recommendedName>
</protein>
<evidence type="ECO:0000256" key="1">
    <source>
        <dbReference type="ARBA" id="ARBA00004651"/>
    </source>
</evidence>
<comment type="subunit">
    <text evidence="14">Homodimer.</text>
</comment>
<evidence type="ECO:0000256" key="13">
    <source>
        <dbReference type="ARBA" id="ARBA00048390"/>
    </source>
</evidence>
<feature type="transmembrane region" description="Helical" evidence="14">
    <location>
        <begin position="6"/>
        <end position="29"/>
    </location>
</feature>
<evidence type="ECO:0000256" key="9">
    <source>
        <dbReference type="ARBA" id="ARBA00022989"/>
    </source>
</evidence>
<evidence type="ECO:0000313" key="17">
    <source>
        <dbReference type="Proteomes" id="UP000011135"/>
    </source>
</evidence>
<feature type="transmembrane region" description="Helical" evidence="14">
    <location>
        <begin position="126"/>
        <end position="144"/>
    </location>
</feature>
<dbReference type="AlphaFoldDB" id="L8JJA1"/>
<evidence type="ECO:0000256" key="14">
    <source>
        <dbReference type="HAMAP-Rule" id="MF_02239"/>
    </source>
</evidence>
<dbReference type="GO" id="GO:0070818">
    <property type="term" value="F:protoporphyrinogen oxidase activity"/>
    <property type="evidence" value="ECO:0007669"/>
    <property type="project" value="UniProtKB-UniRule"/>
</dbReference>